<dbReference type="InterPro" id="IPR013106">
    <property type="entry name" value="Ig_V-set"/>
</dbReference>
<sequence>MALGRTALILPGLYFILSACCWQACAKVEMERQVEVSIGETATISCFFNILPAVMEWFMTRKAGHRERIYLIESHRSVAELDTDFTDRISVRHTNRSVILTINNVKLTDEGEFICQLNGTSTGIEEGKTQLKVFVPPEFPITETITVGVHVNQQKPSKIATCETRNGYPEPNITWYRNNTPLRRSDQIMIVPLVILESSGLYTVQSELHLRVAKEDKDATFYCEVSFFVPKATKMIESKPFSIPVSYPTTKIEVWKEYPEGLVKEGDTVKIRCRGDGQPQPILTITHMDEEVRSDEMGLLVLENVNRTNSGIYVCRSLDWEAGEEIEGNTSLEVHYLNSTVLDPTDHEFILGQDVEIFCSASSSLETTIKWCKDGKNVSNENRLYLADITYDMAGEYICEVTVPLLPELQTSTSFPLIIYGPPQMIDPDADAVLETKVGTSVNLTCEAQGMPLPTITWSVTGTRTRYEVVDENLVRSSVNIRVTSDLTASCNATNDRGVDAKSFSIKATPLISTSAVPSSNGTSAKKVQKENGVIIAVIIICILLLAILGSVLYFLYKKGKLACGRSAKKDITKEKGHKDDIVTEMKTDKTEETVLLQGVNGDKQPNDKVTIESTTCHNSRLCLIAM</sequence>
<evidence type="ECO:0000313" key="12">
    <source>
        <dbReference type="Ensembl" id="ENSSFOP00015070934.1"/>
    </source>
</evidence>
<evidence type="ECO:0000256" key="7">
    <source>
        <dbReference type="ARBA" id="ARBA00023180"/>
    </source>
</evidence>
<dbReference type="Pfam" id="PF08205">
    <property type="entry name" value="C2-set_2"/>
    <property type="match status" value="1"/>
</dbReference>
<reference evidence="12" key="3">
    <citation type="submission" date="2025-09" db="UniProtKB">
        <authorList>
            <consortium name="Ensembl"/>
        </authorList>
    </citation>
    <scope>IDENTIFICATION</scope>
</reference>
<keyword evidence="4 9" id="KW-1133">Transmembrane helix</keyword>
<dbReference type="CDD" id="cd00099">
    <property type="entry name" value="IgV"/>
    <property type="match status" value="1"/>
</dbReference>
<dbReference type="GO" id="GO:0005055">
    <property type="term" value="F:laminin receptor activity"/>
    <property type="evidence" value="ECO:0007669"/>
    <property type="project" value="TreeGrafter"/>
</dbReference>
<dbReference type="PROSITE" id="PS50835">
    <property type="entry name" value="IG_LIKE"/>
    <property type="match status" value="5"/>
</dbReference>
<dbReference type="Pfam" id="PF00047">
    <property type="entry name" value="ig"/>
    <property type="match status" value="1"/>
</dbReference>
<evidence type="ECO:0000256" key="10">
    <source>
        <dbReference type="SAM" id="SignalP"/>
    </source>
</evidence>
<feature type="domain" description="Ig-like" evidence="11">
    <location>
        <begin position="11"/>
        <end position="125"/>
    </location>
</feature>
<dbReference type="AlphaFoldDB" id="A0A8C9WAR1"/>
<dbReference type="InterPro" id="IPR013151">
    <property type="entry name" value="Immunoglobulin_dom"/>
</dbReference>
<protein>
    <submittedName>
        <fullName evidence="12">Melanoma cell adhesion molecule b</fullName>
    </submittedName>
</protein>
<dbReference type="InterPro" id="IPR013783">
    <property type="entry name" value="Ig-like_fold"/>
</dbReference>
<dbReference type="InterPro" id="IPR007110">
    <property type="entry name" value="Ig-like_dom"/>
</dbReference>
<name>A0A8C9WAR1_SCLFO</name>
<evidence type="ECO:0000256" key="5">
    <source>
        <dbReference type="ARBA" id="ARBA00023136"/>
    </source>
</evidence>
<evidence type="ECO:0000256" key="1">
    <source>
        <dbReference type="ARBA" id="ARBA00004479"/>
    </source>
</evidence>
<keyword evidence="7" id="KW-0325">Glycoprotein</keyword>
<feature type="domain" description="Ig-like" evidence="11">
    <location>
        <begin position="137"/>
        <end position="242"/>
    </location>
</feature>
<evidence type="ECO:0000256" key="2">
    <source>
        <dbReference type="ARBA" id="ARBA00022692"/>
    </source>
</evidence>
<dbReference type="InterPro" id="IPR003599">
    <property type="entry name" value="Ig_sub"/>
</dbReference>
<feature type="transmembrane region" description="Helical" evidence="9">
    <location>
        <begin position="534"/>
        <end position="557"/>
    </location>
</feature>
<reference evidence="12 13" key="1">
    <citation type="submission" date="2019-04" db="EMBL/GenBank/DDBJ databases">
        <authorList>
            <consortium name="Wellcome Sanger Institute Data Sharing"/>
        </authorList>
    </citation>
    <scope>NUCLEOTIDE SEQUENCE [LARGE SCALE GENOMIC DNA]</scope>
</reference>
<feature type="signal peptide" evidence="10">
    <location>
        <begin position="1"/>
        <end position="26"/>
    </location>
</feature>
<keyword evidence="10" id="KW-0732">Signal</keyword>
<dbReference type="OrthoDB" id="6431884at2759"/>
<dbReference type="InterPro" id="IPR003598">
    <property type="entry name" value="Ig_sub2"/>
</dbReference>
<feature type="domain" description="Ig-like" evidence="11">
    <location>
        <begin position="352"/>
        <end position="402"/>
    </location>
</feature>
<dbReference type="Proteomes" id="UP000694397">
    <property type="component" value="Chromosome 10"/>
</dbReference>
<dbReference type="Pfam" id="PF07686">
    <property type="entry name" value="V-set"/>
    <property type="match status" value="1"/>
</dbReference>
<comment type="subcellular location">
    <subcellularLocation>
        <location evidence="1">Membrane</location>
        <topology evidence="1">Single-pass type I membrane protein</topology>
    </subcellularLocation>
</comment>
<evidence type="ECO:0000256" key="4">
    <source>
        <dbReference type="ARBA" id="ARBA00022989"/>
    </source>
</evidence>
<dbReference type="PANTHER" id="PTHR11973:SF18">
    <property type="entry name" value="CELL SURFACE GLYCOPROTEIN MUC18"/>
    <property type="match status" value="1"/>
</dbReference>
<keyword evidence="3" id="KW-0677">Repeat</keyword>
<keyword evidence="13" id="KW-1185">Reference proteome</keyword>
<reference evidence="12" key="2">
    <citation type="submission" date="2025-08" db="UniProtKB">
        <authorList>
            <consortium name="Ensembl"/>
        </authorList>
    </citation>
    <scope>IDENTIFICATION</scope>
</reference>
<dbReference type="GeneTree" id="ENSGT00940000155838"/>
<dbReference type="GO" id="GO:0005886">
    <property type="term" value="C:plasma membrane"/>
    <property type="evidence" value="ECO:0007669"/>
    <property type="project" value="TreeGrafter"/>
</dbReference>
<dbReference type="SUPFAM" id="SSF48726">
    <property type="entry name" value="Immunoglobulin"/>
    <property type="match status" value="5"/>
</dbReference>
<feature type="domain" description="Ig-like" evidence="11">
    <location>
        <begin position="423"/>
        <end position="507"/>
    </location>
</feature>
<dbReference type="InterPro" id="IPR036179">
    <property type="entry name" value="Ig-like_dom_sf"/>
</dbReference>
<dbReference type="Ensembl" id="ENSSFOT00015048008.1">
    <property type="protein sequence ID" value="ENSSFOP00015070934.1"/>
    <property type="gene ID" value="ENSSFOG00015001890.2"/>
</dbReference>
<dbReference type="PANTHER" id="PTHR11973">
    <property type="entry name" value="CELL SURFACE GLYCOPROTEIN MUC18-RELATED"/>
    <property type="match status" value="1"/>
</dbReference>
<feature type="chain" id="PRO_5034421232" evidence="10">
    <location>
        <begin position="27"/>
        <end position="627"/>
    </location>
</feature>
<dbReference type="SMART" id="SM00409">
    <property type="entry name" value="IG"/>
    <property type="match status" value="4"/>
</dbReference>
<evidence type="ECO:0000259" key="11">
    <source>
        <dbReference type="PROSITE" id="PS50835"/>
    </source>
</evidence>
<feature type="domain" description="Ig-like" evidence="11">
    <location>
        <begin position="248"/>
        <end position="331"/>
    </location>
</feature>
<evidence type="ECO:0000256" key="9">
    <source>
        <dbReference type="SAM" id="Phobius"/>
    </source>
</evidence>
<proteinExistence type="predicted"/>
<dbReference type="InterPro" id="IPR051116">
    <property type="entry name" value="Surface_Rcpt/Adhesion_Mol"/>
</dbReference>
<keyword evidence="5 9" id="KW-0472">Membrane</keyword>
<evidence type="ECO:0000256" key="6">
    <source>
        <dbReference type="ARBA" id="ARBA00023157"/>
    </source>
</evidence>
<keyword evidence="6" id="KW-1015">Disulfide bond</keyword>
<gene>
    <name evidence="12" type="primary">MCAM</name>
    <name evidence="12" type="synonym">LOC108928785</name>
</gene>
<evidence type="ECO:0000313" key="13">
    <source>
        <dbReference type="Proteomes" id="UP000694397"/>
    </source>
</evidence>
<organism evidence="12 13">
    <name type="scientific">Scleropages formosus</name>
    <name type="common">Asian bonytongue</name>
    <name type="synonym">Osteoglossum formosum</name>
    <dbReference type="NCBI Taxonomy" id="113540"/>
    <lineage>
        <taxon>Eukaryota</taxon>
        <taxon>Metazoa</taxon>
        <taxon>Chordata</taxon>
        <taxon>Craniata</taxon>
        <taxon>Vertebrata</taxon>
        <taxon>Euteleostomi</taxon>
        <taxon>Actinopterygii</taxon>
        <taxon>Neopterygii</taxon>
        <taxon>Teleostei</taxon>
        <taxon>Osteoglossocephala</taxon>
        <taxon>Osteoglossomorpha</taxon>
        <taxon>Osteoglossiformes</taxon>
        <taxon>Osteoglossidae</taxon>
        <taxon>Scleropages</taxon>
    </lineage>
</organism>
<dbReference type="PROSITE" id="PS51257">
    <property type="entry name" value="PROKAR_LIPOPROTEIN"/>
    <property type="match status" value="1"/>
</dbReference>
<keyword evidence="2 9" id="KW-0812">Transmembrane</keyword>
<dbReference type="Gene3D" id="2.60.40.10">
    <property type="entry name" value="Immunoglobulins"/>
    <property type="match status" value="5"/>
</dbReference>
<evidence type="ECO:0000256" key="3">
    <source>
        <dbReference type="ARBA" id="ARBA00022737"/>
    </source>
</evidence>
<dbReference type="InterPro" id="IPR013162">
    <property type="entry name" value="CD80_C2-set"/>
</dbReference>
<keyword evidence="8" id="KW-0393">Immunoglobulin domain</keyword>
<accession>A0A8C9WAR1</accession>
<evidence type="ECO:0000256" key="8">
    <source>
        <dbReference type="ARBA" id="ARBA00023319"/>
    </source>
</evidence>
<dbReference type="SMART" id="SM00408">
    <property type="entry name" value="IGc2"/>
    <property type="match status" value="5"/>
</dbReference>